<keyword evidence="2" id="KW-1185">Reference proteome</keyword>
<reference evidence="1" key="2">
    <citation type="submission" date="2025-08" db="UniProtKB">
        <authorList>
            <consortium name="Ensembl"/>
        </authorList>
    </citation>
    <scope>IDENTIFICATION</scope>
</reference>
<name>A0A8C8UPN6_PERMB</name>
<sequence>MKTCVATIEINTNTHINFFPIEEEKIESNQEVANIKHHIKYPLHNRWTLWFSKNDQSETWQTNLLLIFKSDTLKDFGLITILPSNLITS</sequence>
<dbReference type="InterPro" id="IPR023398">
    <property type="entry name" value="TIF_eIF4e-like"/>
</dbReference>
<accession>A0A8C8UPN6</accession>
<organism evidence="1 2">
    <name type="scientific">Peromyscus maniculatus bairdii</name>
    <name type="common">Prairie deer mouse</name>
    <dbReference type="NCBI Taxonomy" id="230844"/>
    <lineage>
        <taxon>Eukaryota</taxon>
        <taxon>Metazoa</taxon>
        <taxon>Chordata</taxon>
        <taxon>Craniata</taxon>
        <taxon>Vertebrata</taxon>
        <taxon>Euteleostomi</taxon>
        <taxon>Mammalia</taxon>
        <taxon>Eutheria</taxon>
        <taxon>Euarchontoglires</taxon>
        <taxon>Glires</taxon>
        <taxon>Rodentia</taxon>
        <taxon>Myomorpha</taxon>
        <taxon>Muroidea</taxon>
        <taxon>Cricetidae</taxon>
        <taxon>Neotominae</taxon>
        <taxon>Peromyscus</taxon>
    </lineage>
</organism>
<dbReference type="GeneTree" id="ENSGT01060000250328"/>
<dbReference type="Proteomes" id="UP000694547">
    <property type="component" value="Chromosome X"/>
</dbReference>
<evidence type="ECO:0000313" key="2">
    <source>
        <dbReference type="Proteomes" id="UP000694547"/>
    </source>
</evidence>
<dbReference type="Ensembl" id="ENSPEMT00000040136.1">
    <property type="protein sequence ID" value="ENSPEMP00000034940.1"/>
    <property type="gene ID" value="ENSPEMG00000028906.1"/>
</dbReference>
<reference evidence="1 2" key="1">
    <citation type="submission" date="2018-10" db="EMBL/GenBank/DDBJ databases">
        <title>Improved assembly of the deer mouse Peromyscus maniculatus genome.</title>
        <authorList>
            <person name="Lassance J.-M."/>
            <person name="Hoekstra H.E."/>
        </authorList>
    </citation>
    <scope>NUCLEOTIDE SEQUENCE [LARGE SCALE GENOMIC DNA]</scope>
</reference>
<dbReference type="AlphaFoldDB" id="A0A8C8UPN6"/>
<reference evidence="1" key="3">
    <citation type="submission" date="2025-09" db="UniProtKB">
        <authorList>
            <consortium name="Ensembl"/>
        </authorList>
    </citation>
    <scope>IDENTIFICATION</scope>
</reference>
<proteinExistence type="predicted"/>
<dbReference type="SUPFAM" id="SSF55418">
    <property type="entry name" value="eIF4e-like"/>
    <property type="match status" value="1"/>
</dbReference>
<evidence type="ECO:0000313" key="1">
    <source>
        <dbReference type="Ensembl" id="ENSPEMP00000034940.1"/>
    </source>
</evidence>
<dbReference type="Gene3D" id="3.30.760.10">
    <property type="entry name" value="RNA Cap, Translation Initiation Factor Eif4e"/>
    <property type="match status" value="1"/>
</dbReference>
<protein>
    <submittedName>
        <fullName evidence="1">Uncharacterized protein</fullName>
    </submittedName>
</protein>